<dbReference type="AlphaFoldDB" id="A0A5J5EUR6"/>
<feature type="compositionally biased region" description="Basic and acidic residues" evidence="1">
    <location>
        <begin position="537"/>
        <end position="551"/>
    </location>
</feature>
<keyword evidence="4" id="KW-1185">Reference proteome</keyword>
<sequence length="551" mass="58903">MTGEPVLFSFPSVSLAPPHSHSAPGLLVLSSSQQPTDFDPSRFDVFLRVQHTPDSAKSSHPTDVLIEAWRELRKVSPREFTLSSEFGEITIIFPELHHLIPQNDARVEIPPEVRCTMTWEAIVREFETEIDRFVSYKKNSYSLLDSPFGGYAAFEKETGIKKYDPSIYSRDEKDSGGRLVLVDEENGDEVGEVGGKQVSSVGVVPGSKDPVEITFPPEGETGPITDVSVFPCSQQCSSTSCTQVFVAALSAQQQIAIFYTSSSSPATATMSASLHSLAVRTADYLRDASRPAYQNSTIVQTAATASRLIVTTSSYIASAMTAGARTFTEKTKPNTTPMTFQPSTHERFQKVHTLSSAAAKFSAATVGRVGELAQNAGAKLAGKEKEHNERGKPRNPNILNKSLIAFSTVADSIDHAGRNLLASGSQAATQVVGHRYGAEAGQVAQSLTGAARNVGLVYIDALGVSRRAVVKGVAKGMVVGKVKGGGEVILPAQQPEGGLPAWGESVTPPPPGYNQAYVTGNSTGGSSALYFSPPPQEKGEKRESASEKFRF</sequence>
<dbReference type="InParanoid" id="A0A5J5EUR6"/>
<evidence type="ECO:0000256" key="1">
    <source>
        <dbReference type="SAM" id="MobiDB-lite"/>
    </source>
</evidence>
<evidence type="ECO:0000313" key="4">
    <source>
        <dbReference type="Proteomes" id="UP000326924"/>
    </source>
</evidence>
<accession>A0A5J5EUR6</accession>
<dbReference type="EMBL" id="VXIS01000112">
    <property type="protein sequence ID" value="KAA8904186.1"/>
    <property type="molecule type" value="Genomic_DNA"/>
</dbReference>
<dbReference type="PANTHER" id="PTHR21068:SF43">
    <property type="entry name" value="SPARTIN"/>
    <property type="match status" value="1"/>
</dbReference>
<name>A0A5J5EUR6_9PEZI</name>
<dbReference type="OrthoDB" id="20821at2759"/>
<feature type="domain" description="Senescence" evidence="2">
    <location>
        <begin position="296"/>
        <end position="475"/>
    </location>
</feature>
<dbReference type="InterPro" id="IPR009686">
    <property type="entry name" value="Senescence/spartin_C"/>
</dbReference>
<dbReference type="PANTHER" id="PTHR21068">
    <property type="entry name" value="SPARTIN"/>
    <property type="match status" value="1"/>
</dbReference>
<comment type="caution">
    <text evidence="3">The sequence shown here is derived from an EMBL/GenBank/DDBJ whole genome shotgun (WGS) entry which is preliminary data.</text>
</comment>
<feature type="compositionally biased region" description="Polar residues" evidence="1">
    <location>
        <begin position="516"/>
        <end position="526"/>
    </location>
</feature>
<gene>
    <name evidence="3" type="ORF">FN846DRAFT_1022142</name>
</gene>
<dbReference type="Pfam" id="PF06911">
    <property type="entry name" value="Senescence"/>
    <property type="match status" value="1"/>
</dbReference>
<protein>
    <submittedName>
        <fullName evidence="3">Senescence-associated protein-domain-containing protein</fullName>
    </submittedName>
</protein>
<dbReference type="Proteomes" id="UP000326924">
    <property type="component" value="Unassembled WGS sequence"/>
</dbReference>
<proteinExistence type="predicted"/>
<organism evidence="3 4">
    <name type="scientific">Sphaerosporella brunnea</name>
    <dbReference type="NCBI Taxonomy" id="1250544"/>
    <lineage>
        <taxon>Eukaryota</taxon>
        <taxon>Fungi</taxon>
        <taxon>Dikarya</taxon>
        <taxon>Ascomycota</taxon>
        <taxon>Pezizomycotina</taxon>
        <taxon>Pezizomycetes</taxon>
        <taxon>Pezizales</taxon>
        <taxon>Pyronemataceae</taxon>
        <taxon>Sphaerosporella</taxon>
    </lineage>
</organism>
<dbReference type="GO" id="GO:0005886">
    <property type="term" value="C:plasma membrane"/>
    <property type="evidence" value="ECO:0007669"/>
    <property type="project" value="TreeGrafter"/>
</dbReference>
<dbReference type="GO" id="GO:0051301">
    <property type="term" value="P:cell division"/>
    <property type="evidence" value="ECO:0007669"/>
    <property type="project" value="TreeGrafter"/>
</dbReference>
<evidence type="ECO:0000313" key="3">
    <source>
        <dbReference type="EMBL" id="KAA8904186.1"/>
    </source>
</evidence>
<feature type="region of interest" description="Disordered" evidence="1">
    <location>
        <begin position="499"/>
        <end position="551"/>
    </location>
</feature>
<dbReference type="InterPro" id="IPR045036">
    <property type="entry name" value="Spartin-like"/>
</dbReference>
<evidence type="ECO:0000259" key="2">
    <source>
        <dbReference type="Pfam" id="PF06911"/>
    </source>
</evidence>
<reference evidence="3 4" key="1">
    <citation type="submission" date="2019-09" db="EMBL/GenBank/DDBJ databases">
        <title>Draft genome of the ectomycorrhizal ascomycete Sphaerosporella brunnea.</title>
        <authorList>
            <consortium name="DOE Joint Genome Institute"/>
            <person name="Benucci G.M."/>
            <person name="Marozzi G."/>
            <person name="Antonielli L."/>
            <person name="Sanchez S."/>
            <person name="Marco P."/>
            <person name="Wang X."/>
            <person name="Falini L.B."/>
            <person name="Barry K."/>
            <person name="Haridas S."/>
            <person name="Lipzen A."/>
            <person name="Labutti K."/>
            <person name="Grigoriev I.V."/>
            <person name="Murat C."/>
            <person name="Martin F."/>
            <person name="Albertini E."/>
            <person name="Donnini D."/>
            <person name="Bonito G."/>
        </authorList>
    </citation>
    <scope>NUCLEOTIDE SEQUENCE [LARGE SCALE GENOMIC DNA]</scope>
    <source>
        <strain evidence="3 4">Sb_GMNB300</strain>
    </source>
</reference>